<name>A0A2L0D3L9_9STRE</name>
<dbReference type="GO" id="GO:0016036">
    <property type="term" value="P:cellular response to phosphate starvation"/>
    <property type="evidence" value="ECO:0007669"/>
    <property type="project" value="TreeGrafter"/>
</dbReference>
<dbReference type="RefSeq" id="WP_104967627.1">
    <property type="nucleotide sequence ID" value="NZ_CP025536.1"/>
</dbReference>
<comment type="catalytic activity">
    <reaction evidence="1">
        <text>ATP + protein L-histidine = ADP + protein N-phospho-L-histidine.</text>
        <dbReference type="EC" id="2.7.13.3"/>
    </reaction>
</comment>
<evidence type="ECO:0000256" key="2">
    <source>
        <dbReference type="ARBA" id="ARBA00004370"/>
    </source>
</evidence>
<reference evidence="10 11" key="1">
    <citation type="submission" date="2017-12" db="EMBL/GenBank/DDBJ databases">
        <authorList>
            <person name="Hurst M.R.H."/>
        </authorList>
    </citation>
    <scope>NUCLEOTIDE SEQUENCE [LARGE SCALE GENOMIC DNA]</scope>
    <source>
        <strain evidence="10 11">TH11417</strain>
    </source>
</reference>
<dbReference type="EMBL" id="CP025536">
    <property type="protein sequence ID" value="AUW96294.1"/>
    <property type="molecule type" value="Genomic_DNA"/>
</dbReference>
<dbReference type="SUPFAM" id="SSF55874">
    <property type="entry name" value="ATPase domain of HSP90 chaperone/DNA topoisomerase II/histidine kinase"/>
    <property type="match status" value="1"/>
</dbReference>
<keyword evidence="7" id="KW-0902">Two-component regulatory system</keyword>
<feature type="transmembrane region" description="Helical" evidence="8">
    <location>
        <begin position="161"/>
        <end position="180"/>
    </location>
</feature>
<feature type="domain" description="Histidine kinase" evidence="9">
    <location>
        <begin position="201"/>
        <end position="411"/>
    </location>
</feature>
<evidence type="ECO:0000259" key="9">
    <source>
        <dbReference type="PROSITE" id="PS50109"/>
    </source>
</evidence>
<gene>
    <name evidence="10" type="ORF">C0J00_03755</name>
</gene>
<dbReference type="InterPro" id="IPR036097">
    <property type="entry name" value="HisK_dim/P_sf"/>
</dbReference>
<dbReference type="GO" id="GO:0000155">
    <property type="term" value="F:phosphorelay sensor kinase activity"/>
    <property type="evidence" value="ECO:0007669"/>
    <property type="project" value="InterPro"/>
</dbReference>
<dbReference type="InterPro" id="IPR050351">
    <property type="entry name" value="BphY/WalK/GraS-like"/>
</dbReference>
<keyword evidence="8" id="KW-1133">Transmembrane helix</keyword>
<evidence type="ECO:0000313" key="10">
    <source>
        <dbReference type="EMBL" id="AUW96294.1"/>
    </source>
</evidence>
<evidence type="ECO:0000256" key="7">
    <source>
        <dbReference type="ARBA" id="ARBA00023012"/>
    </source>
</evidence>
<evidence type="ECO:0000256" key="4">
    <source>
        <dbReference type="ARBA" id="ARBA00022553"/>
    </source>
</evidence>
<dbReference type="Pfam" id="PF02518">
    <property type="entry name" value="HATPase_c"/>
    <property type="match status" value="1"/>
</dbReference>
<evidence type="ECO:0000256" key="5">
    <source>
        <dbReference type="ARBA" id="ARBA00022679"/>
    </source>
</evidence>
<keyword evidence="4" id="KW-0597">Phosphoprotein</keyword>
<dbReference type="EC" id="2.7.13.3" evidence="3"/>
<dbReference type="SMART" id="SM00388">
    <property type="entry name" value="HisKA"/>
    <property type="match status" value="1"/>
</dbReference>
<dbReference type="GeneID" id="98393027"/>
<evidence type="ECO:0000256" key="3">
    <source>
        <dbReference type="ARBA" id="ARBA00012438"/>
    </source>
</evidence>
<protein>
    <recommendedName>
        <fullName evidence="3">histidine kinase</fullName>
        <ecNumber evidence="3">2.7.13.3</ecNumber>
    </recommendedName>
</protein>
<organism evidence="10 11">
    <name type="scientific">Streptococcus pluranimalium</name>
    <dbReference type="NCBI Taxonomy" id="82348"/>
    <lineage>
        <taxon>Bacteria</taxon>
        <taxon>Bacillati</taxon>
        <taxon>Bacillota</taxon>
        <taxon>Bacilli</taxon>
        <taxon>Lactobacillales</taxon>
        <taxon>Streptococcaceae</taxon>
        <taxon>Streptococcus</taxon>
    </lineage>
</organism>
<keyword evidence="6 10" id="KW-0418">Kinase</keyword>
<dbReference type="PANTHER" id="PTHR45453:SF1">
    <property type="entry name" value="PHOSPHATE REGULON SENSOR PROTEIN PHOR"/>
    <property type="match status" value="1"/>
</dbReference>
<dbReference type="OrthoDB" id="9813151at2"/>
<proteinExistence type="predicted"/>
<dbReference type="InterPro" id="IPR005467">
    <property type="entry name" value="His_kinase_dom"/>
</dbReference>
<accession>A0A2L0D3L9</accession>
<dbReference type="Gene3D" id="3.30.565.10">
    <property type="entry name" value="Histidine kinase-like ATPase, C-terminal domain"/>
    <property type="match status" value="1"/>
</dbReference>
<comment type="subcellular location">
    <subcellularLocation>
        <location evidence="2">Membrane</location>
    </subcellularLocation>
</comment>
<keyword evidence="8" id="KW-0812">Transmembrane</keyword>
<dbReference type="InterPro" id="IPR003661">
    <property type="entry name" value="HisK_dim/P_dom"/>
</dbReference>
<dbReference type="GO" id="GO:0004721">
    <property type="term" value="F:phosphoprotein phosphatase activity"/>
    <property type="evidence" value="ECO:0007669"/>
    <property type="project" value="TreeGrafter"/>
</dbReference>
<dbReference type="InterPro" id="IPR036890">
    <property type="entry name" value="HATPase_C_sf"/>
</dbReference>
<reference evidence="10 11" key="2">
    <citation type="submission" date="2018-02" db="EMBL/GenBank/DDBJ databases">
        <title>Whole genome sequencing analysis of Streptococcus pluranimalium isolated from cattle infected mastitis in China.</title>
        <authorList>
            <person name="Zhang J.-R."/>
            <person name="Hu G.-Z."/>
        </authorList>
    </citation>
    <scope>NUCLEOTIDE SEQUENCE [LARGE SCALE GENOMIC DNA]</scope>
    <source>
        <strain evidence="10 11">TH11417</strain>
    </source>
</reference>
<dbReference type="CDD" id="cd00082">
    <property type="entry name" value="HisKA"/>
    <property type="match status" value="1"/>
</dbReference>
<dbReference type="InterPro" id="IPR003594">
    <property type="entry name" value="HATPase_dom"/>
</dbReference>
<keyword evidence="11" id="KW-1185">Reference proteome</keyword>
<dbReference type="KEGG" id="splr:C0J00_03755"/>
<keyword evidence="5" id="KW-0808">Transferase</keyword>
<evidence type="ECO:0000256" key="1">
    <source>
        <dbReference type="ARBA" id="ARBA00000085"/>
    </source>
</evidence>
<dbReference type="PANTHER" id="PTHR45453">
    <property type="entry name" value="PHOSPHATE REGULON SENSOR PROTEIN PHOR"/>
    <property type="match status" value="1"/>
</dbReference>
<dbReference type="SMART" id="SM00387">
    <property type="entry name" value="HATPase_c"/>
    <property type="match status" value="1"/>
</dbReference>
<dbReference type="SUPFAM" id="SSF47384">
    <property type="entry name" value="Homodimeric domain of signal transducing histidine kinase"/>
    <property type="match status" value="1"/>
</dbReference>
<dbReference type="GO" id="GO:0005886">
    <property type="term" value="C:plasma membrane"/>
    <property type="evidence" value="ECO:0007669"/>
    <property type="project" value="TreeGrafter"/>
</dbReference>
<evidence type="ECO:0000256" key="6">
    <source>
        <dbReference type="ARBA" id="ARBA00022777"/>
    </source>
</evidence>
<evidence type="ECO:0000313" key="11">
    <source>
        <dbReference type="Proteomes" id="UP000238956"/>
    </source>
</evidence>
<dbReference type="AlphaFoldDB" id="A0A2L0D3L9"/>
<evidence type="ECO:0000256" key="8">
    <source>
        <dbReference type="SAM" id="Phobius"/>
    </source>
</evidence>
<sequence length="411" mass="46232">MFRRLRIRFILIASIAISILMAAVLGITTTTRYFQTQREISAVLQVLSDNKGTFPSPDRIQERLGRSTNQDTLSQYRFFSAQVGKDGLVTKLDTSNISEISVTDAEKYAKKLVVEGNQTGRFTDDRRYYAYQLTKLASGAQQIIILDVSIILSDFQAIMNISIWLGLIGIIFFVMIVSVLSQQAIEPYVRNYEKQKRFITNAGHELKTPLAIISANNELVELMIGESEWTQSTADQVSRLTGLINQMVTLARLEEQEDIVLHDLDFSAITQDAAEDFKGLITKDGKAFEMAITPNLHVKAEEKSLFELVTILVDNANKYCDPNGCVSVSLKPVGTVSKKVKLSISNTYKDGKDVDYSRFFERFYREDESHNNDTRSGYGIGLSMAESMVKLFHGKISASYKNDEIIFTVIL</sequence>
<dbReference type="Pfam" id="PF00512">
    <property type="entry name" value="HisKA"/>
    <property type="match status" value="1"/>
</dbReference>
<keyword evidence="8" id="KW-0472">Membrane</keyword>
<dbReference type="Gene3D" id="1.10.287.130">
    <property type="match status" value="1"/>
</dbReference>
<dbReference type="PROSITE" id="PS50109">
    <property type="entry name" value="HIS_KIN"/>
    <property type="match status" value="1"/>
</dbReference>
<dbReference type="Proteomes" id="UP000238956">
    <property type="component" value="Chromosome"/>
</dbReference>